<accession>A0ACC2CE13</accession>
<dbReference type="Proteomes" id="UP001162992">
    <property type="component" value="Chromosome 10"/>
</dbReference>
<organism evidence="1 2">
    <name type="scientific">Diphasiastrum complanatum</name>
    <name type="common">Issler's clubmoss</name>
    <name type="synonym">Lycopodium complanatum</name>
    <dbReference type="NCBI Taxonomy" id="34168"/>
    <lineage>
        <taxon>Eukaryota</taxon>
        <taxon>Viridiplantae</taxon>
        <taxon>Streptophyta</taxon>
        <taxon>Embryophyta</taxon>
        <taxon>Tracheophyta</taxon>
        <taxon>Lycopodiopsida</taxon>
        <taxon>Lycopodiales</taxon>
        <taxon>Lycopodiaceae</taxon>
        <taxon>Lycopodioideae</taxon>
        <taxon>Diphasiastrum</taxon>
    </lineage>
</organism>
<gene>
    <name evidence="1" type="ORF">O6H91_10G006200</name>
</gene>
<evidence type="ECO:0000313" key="1">
    <source>
        <dbReference type="EMBL" id="KAJ7540231.1"/>
    </source>
</evidence>
<dbReference type="EMBL" id="CM055101">
    <property type="protein sequence ID" value="KAJ7540231.1"/>
    <property type="molecule type" value="Genomic_DNA"/>
</dbReference>
<evidence type="ECO:0000313" key="2">
    <source>
        <dbReference type="Proteomes" id="UP001162992"/>
    </source>
</evidence>
<proteinExistence type="predicted"/>
<protein>
    <submittedName>
        <fullName evidence="1">Uncharacterized protein</fullName>
    </submittedName>
</protein>
<keyword evidence="2" id="KW-1185">Reference proteome</keyword>
<reference evidence="2" key="1">
    <citation type="journal article" date="2024" name="Proc. Natl. Acad. Sci. U.S.A.">
        <title>Extraordinary preservation of gene collinearity over three hundred million years revealed in homosporous lycophytes.</title>
        <authorList>
            <person name="Li C."/>
            <person name="Wickell D."/>
            <person name="Kuo L.Y."/>
            <person name="Chen X."/>
            <person name="Nie B."/>
            <person name="Liao X."/>
            <person name="Peng D."/>
            <person name="Ji J."/>
            <person name="Jenkins J."/>
            <person name="Williams M."/>
            <person name="Shu S."/>
            <person name="Plott C."/>
            <person name="Barry K."/>
            <person name="Rajasekar S."/>
            <person name="Grimwood J."/>
            <person name="Han X."/>
            <person name="Sun S."/>
            <person name="Hou Z."/>
            <person name="He W."/>
            <person name="Dai G."/>
            <person name="Sun C."/>
            <person name="Schmutz J."/>
            <person name="Leebens-Mack J.H."/>
            <person name="Li F.W."/>
            <person name="Wang L."/>
        </authorList>
    </citation>
    <scope>NUCLEOTIDE SEQUENCE [LARGE SCALE GENOMIC DNA]</scope>
    <source>
        <strain evidence="2">cv. PW_Plant_1</strain>
    </source>
</reference>
<comment type="caution">
    <text evidence="1">The sequence shown here is derived from an EMBL/GenBank/DDBJ whole genome shotgun (WGS) entry which is preliminary data.</text>
</comment>
<sequence length="107" mass="12692">MFIGYSMTSYGYKCLDCKTNKVVVSSNVVFKDHVMFNYENCNKPQPVFIEDNRLVPNPVQLGDNLRKHLQLWRSNTLRMLPLNIYVRSNMRWLEVLRQEPESHLQSN</sequence>
<name>A0ACC2CE13_DIPCM</name>